<dbReference type="SUPFAM" id="SSF55785">
    <property type="entry name" value="PYP-like sensor domain (PAS domain)"/>
    <property type="match status" value="1"/>
</dbReference>
<dbReference type="Proteomes" id="UP001596091">
    <property type="component" value="Unassembled WGS sequence"/>
</dbReference>
<dbReference type="InterPro" id="IPR050469">
    <property type="entry name" value="Diguanylate_Cyclase"/>
</dbReference>
<comment type="subcellular location">
    <subcellularLocation>
        <location evidence="1">Cell membrane</location>
        <topology evidence="1">Multi-pass membrane protein</topology>
    </subcellularLocation>
</comment>
<feature type="transmembrane region" description="Helical" evidence="8">
    <location>
        <begin position="36"/>
        <end position="54"/>
    </location>
</feature>
<dbReference type="EC" id="2.7.7.65" evidence="2"/>
<reference evidence="13" key="1">
    <citation type="journal article" date="2019" name="Int. J. Syst. Evol. Microbiol.">
        <title>The Global Catalogue of Microorganisms (GCM) 10K type strain sequencing project: providing services to taxonomists for standard genome sequencing and annotation.</title>
        <authorList>
            <consortium name="The Broad Institute Genomics Platform"/>
            <consortium name="The Broad Institute Genome Sequencing Center for Infectious Disease"/>
            <person name="Wu L."/>
            <person name="Ma J."/>
        </authorList>
    </citation>
    <scope>NUCLEOTIDE SEQUENCE [LARGE SCALE GENOMIC DNA]</scope>
    <source>
        <strain evidence="13">JCM 4087</strain>
    </source>
</reference>
<keyword evidence="6 8" id="KW-0472">Membrane</keyword>
<keyword evidence="4 8" id="KW-0812">Transmembrane</keyword>
<proteinExistence type="predicted"/>
<dbReference type="EMBL" id="JBHSPH010000001">
    <property type="protein sequence ID" value="MFC5860814.1"/>
    <property type="molecule type" value="Genomic_DNA"/>
</dbReference>
<name>A0ABW1EA54_9BACT</name>
<feature type="transmembrane region" description="Helical" evidence="8">
    <location>
        <begin position="188"/>
        <end position="207"/>
    </location>
</feature>
<dbReference type="NCBIfam" id="TIGR00229">
    <property type="entry name" value="sensory_box"/>
    <property type="match status" value="1"/>
</dbReference>
<dbReference type="NCBIfam" id="TIGR00254">
    <property type="entry name" value="GGDEF"/>
    <property type="match status" value="1"/>
</dbReference>
<dbReference type="SUPFAM" id="SSF55073">
    <property type="entry name" value="Nucleotide cyclase"/>
    <property type="match status" value="1"/>
</dbReference>
<evidence type="ECO:0000313" key="13">
    <source>
        <dbReference type="Proteomes" id="UP001596091"/>
    </source>
</evidence>
<dbReference type="CDD" id="cd00130">
    <property type="entry name" value="PAS"/>
    <property type="match status" value="1"/>
</dbReference>
<dbReference type="RefSeq" id="WP_263335051.1">
    <property type="nucleotide sequence ID" value="NZ_JAGSYH010000002.1"/>
</dbReference>
<evidence type="ECO:0000256" key="7">
    <source>
        <dbReference type="ARBA" id="ARBA00034247"/>
    </source>
</evidence>
<keyword evidence="13" id="KW-1185">Reference proteome</keyword>
<dbReference type="PROSITE" id="PS50113">
    <property type="entry name" value="PAC"/>
    <property type="match status" value="1"/>
</dbReference>
<feature type="transmembrane region" description="Helical" evidence="8">
    <location>
        <begin position="267"/>
        <end position="288"/>
    </location>
</feature>
<dbReference type="SMART" id="SM00267">
    <property type="entry name" value="GGDEF"/>
    <property type="match status" value="1"/>
</dbReference>
<dbReference type="Pfam" id="PF00990">
    <property type="entry name" value="GGDEF"/>
    <property type="match status" value="1"/>
</dbReference>
<dbReference type="Pfam" id="PF05231">
    <property type="entry name" value="MASE1"/>
    <property type="match status" value="1"/>
</dbReference>
<dbReference type="Gene3D" id="3.30.450.20">
    <property type="entry name" value="PAS domain"/>
    <property type="match status" value="1"/>
</dbReference>
<feature type="domain" description="GGDEF" evidence="11">
    <location>
        <begin position="473"/>
        <end position="609"/>
    </location>
</feature>
<dbReference type="SMART" id="SM00091">
    <property type="entry name" value="PAS"/>
    <property type="match status" value="1"/>
</dbReference>
<evidence type="ECO:0000256" key="8">
    <source>
        <dbReference type="SAM" id="Phobius"/>
    </source>
</evidence>
<dbReference type="Gene3D" id="3.30.70.270">
    <property type="match status" value="1"/>
</dbReference>
<dbReference type="InterPro" id="IPR007895">
    <property type="entry name" value="MASE1"/>
</dbReference>
<dbReference type="InterPro" id="IPR000014">
    <property type="entry name" value="PAS"/>
</dbReference>
<feature type="domain" description="PAC" evidence="10">
    <location>
        <begin position="374"/>
        <end position="427"/>
    </location>
</feature>
<accession>A0ABW1EA54</accession>
<dbReference type="InterPro" id="IPR000160">
    <property type="entry name" value="GGDEF_dom"/>
</dbReference>
<keyword evidence="5 8" id="KW-1133">Transmembrane helix</keyword>
<dbReference type="InterPro" id="IPR035965">
    <property type="entry name" value="PAS-like_dom_sf"/>
</dbReference>
<dbReference type="PROSITE" id="PS50887">
    <property type="entry name" value="GGDEF"/>
    <property type="match status" value="1"/>
</dbReference>
<keyword evidence="12" id="KW-0548">Nucleotidyltransferase</keyword>
<keyword evidence="12" id="KW-0808">Transferase</keyword>
<dbReference type="PROSITE" id="PS50112">
    <property type="entry name" value="PAS"/>
    <property type="match status" value="1"/>
</dbReference>
<keyword evidence="3" id="KW-1003">Cell membrane</keyword>
<evidence type="ECO:0000259" key="11">
    <source>
        <dbReference type="PROSITE" id="PS50887"/>
    </source>
</evidence>
<dbReference type="Pfam" id="PF08447">
    <property type="entry name" value="PAS_3"/>
    <property type="match status" value="1"/>
</dbReference>
<feature type="transmembrane region" description="Helical" evidence="8">
    <location>
        <begin position="213"/>
        <end position="246"/>
    </location>
</feature>
<feature type="transmembrane region" description="Helical" evidence="8">
    <location>
        <begin position="118"/>
        <end position="138"/>
    </location>
</feature>
<dbReference type="PANTHER" id="PTHR45138:SF9">
    <property type="entry name" value="DIGUANYLATE CYCLASE DGCM-RELATED"/>
    <property type="match status" value="1"/>
</dbReference>
<dbReference type="PANTHER" id="PTHR45138">
    <property type="entry name" value="REGULATORY COMPONENTS OF SENSORY TRANSDUCTION SYSTEM"/>
    <property type="match status" value="1"/>
</dbReference>
<feature type="transmembrane region" description="Helical" evidence="8">
    <location>
        <begin position="74"/>
        <end position="97"/>
    </location>
</feature>
<evidence type="ECO:0000259" key="10">
    <source>
        <dbReference type="PROSITE" id="PS50113"/>
    </source>
</evidence>
<sequence>MAFPRARVVLPLIQFAVTGVVMWALMVWLGGRQHLLYVWPIGAIQIAFLLPWWSDPVSRYRQVAAAAAGQLSSLLLLSVPIWIALSFSVAGAAELFVMGYLLSPGIQSFDRLKHRSQVLRFATAAVVVPAIALIPVAFPVAAFTHVTVRIAWLTVMPSDALGYAVVFPALFFLLTGEYRSPSKLLPHLLRAAPSILLFVAASIAIFFQDTNPFLFLIFPPLILLIFALGLEGAVFALPIVTVVACLATAQGRGPIWLKSGTDIHHSTLVLQIFLCAVSAVALAVGALLDERRRVGRAAEEAQSIYRTLIANAEDMIILSTLDGRRRYVSPAVRKLTGFTEEEFLALRHLETVHPADRDLARTVIASLAAGKLDHTFRYRIPCKDGSWRWVEGFVRGFYEPNSQTVSGYVATVRDISSLKETEENWMAERAVLAQENQHLAHIANRDELTGIANRRAFKLVLQHETARQTRSEKPIALLMIDVDWFKKYNDRYGHPAGDECLQLIAQAIASTAGRASDHVARLGGEEFAALLPGTDANGARLVARNMIDAIAGLNIEHEDSPFRRVTVSIGISLWPLRYTSETAYLIQQADRALYECKSRGRNTIVLWEEELAVSSAEEDTYWEI</sequence>
<organism evidence="12 13">
    <name type="scientific">Acidicapsa dinghuensis</name>
    <dbReference type="NCBI Taxonomy" id="2218256"/>
    <lineage>
        <taxon>Bacteria</taxon>
        <taxon>Pseudomonadati</taxon>
        <taxon>Acidobacteriota</taxon>
        <taxon>Terriglobia</taxon>
        <taxon>Terriglobales</taxon>
        <taxon>Acidobacteriaceae</taxon>
        <taxon>Acidicapsa</taxon>
    </lineage>
</organism>
<dbReference type="CDD" id="cd01949">
    <property type="entry name" value="GGDEF"/>
    <property type="match status" value="1"/>
</dbReference>
<dbReference type="InterPro" id="IPR000700">
    <property type="entry name" value="PAS-assoc_C"/>
</dbReference>
<comment type="catalytic activity">
    <reaction evidence="7">
        <text>2 GTP = 3',3'-c-di-GMP + 2 diphosphate</text>
        <dbReference type="Rhea" id="RHEA:24898"/>
        <dbReference type="ChEBI" id="CHEBI:33019"/>
        <dbReference type="ChEBI" id="CHEBI:37565"/>
        <dbReference type="ChEBI" id="CHEBI:58805"/>
        <dbReference type="EC" id="2.7.7.65"/>
    </reaction>
</comment>
<comment type="caution">
    <text evidence="12">The sequence shown here is derived from an EMBL/GenBank/DDBJ whole genome shotgun (WGS) entry which is preliminary data.</text>
</comment>
<dbReference type="InterPro" id="IPR013655">
    <property type="entry name" value="PAS_fold_3"/>
</dbReference>
<evidence type="ECO:0000256" key="4">
    <source>
        <dbReference type="ARBA" id="ARBA00022692"/>
    </source>
</evidence>
<evidence type="ECO:0000259" key="9">
    <source>
        <dbReference type="PROSITE" id="PS50112"/>
    </source>
</evidence>
<dbReference type="InterPro" id="IPR029787">
    <property type="entry name" value="Nucleotide_cyclase"/>
</dbReference>
<evidence type="ECO:0000313" key="12">
    <source>
        <dbReference type="EMBL" id="MFC5860814.1"/>
    </source>
</evidence>
<protein>
    <recommendedName>
        <fullName evidence="2">diguanylate cyclase</fullName>
        <ecNumber evidence="2">2.7.7.65</ecNumber>
    </recommendedName>
</protein>
<gene>
    <name evidence="12" type="ORF">ACFPT7_00750</name>
</gene>
<dbReference type="GO" id="GO:0052621">
    <property type="term" value="F:diguanylate cyclase activity"/>
    <property type="evidence" value="ECO:0007669"/>
    <property type="project" value="UniProtKB-EC"/>
</dbReference>
<dbReference type="SMART" id="SM00086">
    <property type="entry name" value="PAC"/>
    <property type="match status" value="1"/>
</dbReference>
<evidence type="ECO:0000256" key="5">
    <source>
        <dbReference type="ARBA" id="ARBA00022989"/>
    </source>
</evidence>
<feature type="domain" description="PAS" evidence="9">
    <location>
        <begin position="301"/>
        <end position="371"/>
    </location>
</feature>
<evidence type="ECO:0000256" key="1">
    <source>
        <dbReference type="ARBA" id="ARBA00004651"/>
    </source>
</evidence>
<feature type="transmembrane region" description="Helical" evidence="8">
    <location>
        <begin position="150"/>
        <end position="176"/>
    </location>
</feature>
<feature type="transmembrane region" description="Helical" evidence="8">
    <location>
        <begin position="12"/>
        <end position="29"/>
    </location>
</feature>
<dbReference type="InterPro" id="IPR043128">
    <property type="entry name" value="Rev_trsase/Diguanyl_cyclase"/>
</dbReference>
<dbReference type="InterPro" id="IPR001610">
    <property type="entry name" value="PAC"/>
</dbReference>
<evidence type="ECO:0000256" key="6">
    <source>
        <dbReference type="ARBA" id="ARBA00023136"/>
    </source>
</evidence>
<evidence type="ECO:0000256" key="3">
    <source>
        <dbReference type="ARBA" id="ARBA00022475"/>
    </source>
</evidence>
<evidence type="ECO:0000256" key="2">
    <source>
        <dbReference type="ARBA" id="ARBA00012528"/>
    </source>
</evidence>